<dbReference type="InterPro" id="IPR012160">
    <property type="entry name" value="LtaS-like"/>
</dbReference>
<accession>A0A5C6RP29</accession>
<dbReference type="RefSeq" id="WP_147102125.1">
    <property type="nucleotide sequence ID" value="NZ_VOOS01000007.1"/>
</dbReference>
<keyword evidence="7" id="KW-0479">Metal-binding</keyword>
<evidence type="ECO:0000313" key="11">
    <source>
        <dbReference type="EMBL" id="TXB63685.1"/>
    </source>
</evidence>
<evidence type="ECO:0000256" key="9">
    <source>
        <dbReference type="SAM" id="Phobius"/>
    </source>
</evidence>
<evidence type="ECO:0000256" key="8">
    <source>
        <dbReference type="PIRSR" id="PIRSR005091-3"/>
    </source>
</evidence>
<keyword evidence="3 9" id="KW-0812">Transmembrane</keyword>
<feature type="transmembrane region" description="Helical" evidence="9">
    <location>
        <begin position="90"/>
        <end position="109"/>
    </location>
</feature>
<evidence type="ECO:0000256" key="4">
    <source>
        <dbReference type="ARBA" id="ARBA00022989"/>
    </source>
</evidence>
<dbReference type="PANTHER" id="PTHR47371:SF3">
    <property type="entry name" value="PHOSPHOGLYCEROL TRANSFERASE I"/>
    <property type="match status" value="1"/>
</dbReference>
<dbReference type="InterPro" id="IPR000917">
    <property type="entry name" value="Sulfatase_N"/>
</dbReference>
<dbReference type="PIRSF" id="PIRSF005091">
    <property type="entry name" value="Mmb_sulf_HI1246"/>
    <property type="match status" value="1"/>
</dbReference>
<evidence type="ECO:0000256" key="7">
    <source>
        <dbReference type="PIRSR" id="PIRSR005091-2"/>
    </source>
</evidence>
<dbReference type="SUPFAM" id="SSF53649">
    <property type="entry name" value="Alkaline phosphatase-like"/>
    <property type="match status" value="1"/>
</dbReference>
<feature type="binding site" evidence="8">
    <location>
        <position position="516"/>
    </location>
    <ligand>
        <name>Mn(2+)</name>
        <dbReference type="ChEBI" id="CHEBI:29035"/>
    </ligand>
</feature>
<name>A0A5C6RP29_9FLAO</name>
<dbReference type="CDD" id="cd16015">
    <property type="entry name" value="LTA_synthase"/>
    <property type="match status" value="1"/>
</dbReference>
<keyword evidence="5 9" id="KW-0472">Membrane</keyword>
<protein>
    <submittedName>
        <fullName evidence="11">LTA synthase family protein</fullName>
    </submittedName>
</protein>
<dbReference type="EMBL" id="VOOS01000007">
    <property type="protein sequence ID" value="TXB63685.1"/>
    <property type="molecule type" value="Genomic_DNA"/>
</dbReference>
<feature type="domain" description="Sulfatase N-terminal" evidence="10">
    <location>
        <begin position="283"/>
        <end position="565"/>
    </location>
</feature>
<dbReference type="OrthoDB" id="9777768at2"/>
<dbReference type="GO" id="GO:0046872">
    <property type="term" value="F:metal ion binding"/>
    <property type="evidence" value="ECO:0007669"/>
    <property type="project" value="UniProtKB-KW"/>
</dbReference>
<keyword evidence="2" id="KW-1003">Cell membrane</keyword>
<dbReference type="Pfam" id="PF00884">
    <property type="entry name" value="Sulfatase"/>
    <property type="match status" value="1"/>
</dbReference>
<dbReference type="InterPro" id="IPR050448">
    <property type="entry name" value="OpgB/LTA_synthase_biosynth"/>
</dbReference>
<keyword evidence="7" id="KW-0464">Manganese</keyword>
<feature type="binding site" evidence="8">
    <location>
        <position position="291"/>
    </location>
    <ligand>
        <name>Mn(2+)</name>
        <dbReference type="ChEBI" id="CHEBI:29035"/>
    </ligand>
</feature>
<dbReference type="Gene3D" id="3.30.1120.80">
    <property type="match status" value="1"/>
</dbReference>
<dbReference type="PANTHER" id="PTHR47371">
    <property type="entry name" value="LIPOTEICHOIC ACID SYNTHASE"/>
    <property type="match status" value="1"/>
</dbReference>
<reference evidence="11 12" key="1">
    <citation type="submission" date="2019-08" db="EMBL/GenBank/DDBJ databases">
        <title>Genome of Vicingus serpentipes NCIMB 15042.</title>
        <authorList>
            <person name="Bowman J.P."/>
        </authorList>
    </citation>
    <scope>NUCLEOTIDE SEQUENCE [LARGE SCALE GENOMIC DNA]</scope>
    <source>
        <strain evidence="11 12">NCIMB 15042</strain>
    </source>
</reference>
<dbReference type="GO" id="GO:0005886">
    <property type="term" value="C:plasma membrane"/>
    <property type="evidence" value="ECO:0007669"/>
    <property type="project" value="UniProtKB-SubCell"/>
</dbReference>
<evidence type="ECO:0000256" key="3">
    <source>
        <dbReference type="ARBA" id="ARBA00022692"/>
    </source>
</evidence>
<dbReference type="InterPro" id="IPR017850">
    <property type="entry name" value="Alkaline_phosphatase_core_sf"/>
</dbReference>
<feature type="active site" evidence="6">
    <location>
        <position position="331"/>
    </location>
</feature>
<keyword evidence="4 9" id="KW-1133">Transmembrane helix</keyword>
<gene>
    <name evidence="11" type="ORF">FRY74_12495</name>
</gene>
<dbReference type="Gene3D" id="3.40.720.10">
    <property type="entry name" value="Alkaline Phosphatase, subunit A"/>
    <property type="match status" value="1"/>
</dbReference>
<comment type="subcellular location">
    <subcellularLocation>
        <location evidence="1">Cell membrane</location>
        <topology evidence="1">Multi-pass membrane protein</topology>
    </subcellularLocation>
</comment>
<evidence type="ECO:0000256" key="6">
    <source>
        <dbReference type="PIRSR" id="PIRSR005091-1"/>
    </source>
</evidence>
<feature type="binding site" evidence="7">
    <location>
        <position position="463"/>
    </location>
    <ligand>
        <name>substrate</name>
    </ligand>
</feature>
<feature type="transmembrane region" description="Helical" evidence="9">
    <location>
        <begin position="49"/>
        <end position="78"/>
    </location>
</feature>
<feature type="binding site" evidence="8">
    <location>
        <position position="515"/>
    </location>
    <ligand>
        <name>Mn(2+)</name>
        <dbReference type="ChEBI" id="CHEBI:29035"/>
    </ligand>
</feature>
<feature type="binding site" evidence="8">
    <location>
        <position position="331"/>
    </location>
    <ligand>
        <name>Mn(2+)</name>
        <dbReference type="ChEBI" id="CHEBI:29035"/>
    </ligand>
</feature>
<sequence length="661" mass="76406">MNLLFNLFNHKRYSLLYFYALFFLILSGAIRIIFYFWSIQDIDFSIINLIRIIFTGLFFDVGTISYFLIPYTLYLFVLPNKLIGGKIDKSITYFSYALGLIIFTFSFLAEFTFWEEFKTRFNFIAVDYLVYTYEVVENINQSYPMPILISGILLIVGIFIFITAKLKVFNAAFSNTTPLKQRIPITVLVISTSILFTSFISNKNAEWSINRYENELSKAGIYSFFAAFRNNELSYPDFYITQDIDKSFKTIKNITLAKNESYIPNNNLGLKRQVKNVGEELKPNVVFICIESFSASYMKRFGNQEGITPYLDSLAQHSIFFTNLFATGTRTVRGMEAITLSVPPSPGRSIVKRTENTDLFNIGSIFKQKDYKNVFFYGGDGYFDNMNQFFGGNGFDIVDRGRGYLMGDEFTSKRTNIEDNEVQFENAWGVCDEDIYNKVLKEADLNYQQNQPFFNFIMTTSNHRPFTYPEGRIDIPSKTGRGGAVKYTDYAINDFIKKAQQKPWFKNTVFVIMSDHCASSAGRQELDASKYHIPALIYNLPIDSAYEVNKMCSQIDLFPTVFGYLNWSYYTQLFGRDVNLMEAKDERAFVGNYRKMGYLKGDNLTVLGDQKVANFYIWNRATNDLNLTDKNKTLIEEAISFYQGQDYLYQNGLLKIDKLLP</sequence>
<comment type="caution">
    <text evidence="11">The sequence shown here is derived from an EMBL/GenBank/DDBJ whole genome shotgun (WGS) entry which is preliminary data.</text>
</comment>
<evidence type="ECO:0000256" key="2">
    <source>
        <dbReference type="ARBA" id="ARBA00022475"/>
    </source>
</evidence>
<evidence type="ECO:0000259" key="10">
    <source>
        <dbReference type="Pfam" id="PF00884"/>
    </source>
</evidence>
<dbReference type="AlphaFoldDB" id="A0A5C6RP29"/>
<proteinExistence type="predicted"/>
<dbReference type="Proteomes" id="UP000321721">
    <property type="component" value="Unassembled WGS sequence"/>
</dbReference>
<organism evidence="11 12">
    <name type="scientific">Vicingus serpentipes</name>
    <dbReference type="NCBI Taxonomy" id="1926625"/>
    <lineage>
        <taxon>Bacteria</taxon>
        <taxon>Pseudomonadati</taxon>
        <taxon>Bacteroidota</taxon>
        <taxon>Flavobacteriia</taxon>
        <taxon>Flavobacteriales</taxon>
        <taxon>Vicingaceae</taxon>
        <taxon>Vicingus</taxon>
    </lineage>
</organism>
<feature type="transmembrane region" description="Helical" evidence="9">
    <location>
        <begin position="16"/>
        <end position="37"/>
    </location>
</feature>
<feature type="transmembrane region" description="Helical" evidence="9">
    <location>
        <begin position="143"/>
        <end position="162"/>
    </location>
</feature>
<evidence type="ECO:0000313" key="12">
    <source>
        <dbReference type="Proteomes" id="UP000321721"/>
    </source>
</evidence>
<keyword evidence="12" id="KW-1185">Reference proteome</keyword>
<evidence type="ECO:0000256" key="5">
    <source>
        <dbReference type="ARBA" id="ARBA00023136"/>
    </source>
</evidence>
<evidence type="ECO:0000256" key="1">
    <source>
        <dbReference type="ARBA" id="ARBA00004651"/>
    </source>
</evidence>